<dbReference type="Proteomes" id="UP000004263">
    <property type="component" value="Unassembled WGS sequence"/>
</dbReference>
<keyword evidence="3" id="KW-0378">Hydrolase</keyword>
<dbReference type="InterPro" id="IPR029058">
    <property type="entry name" value="AB_hydrolase_fold"/>
</dbReference>
<keyword evidence="3" id="KW-0808">Transferase</keyword>
<evidence type="ECO:0000313" key="4">
    <source>
        <dbReference type="Proteomes" id="UP000004263"/>
    </source>
</evidence>
<evidence type="ECO:0000256" key="1">
    <source>
        <dbReference type="SAM" id="SignalP"/>
    </source>
</evidence>
<feature type="chain" id="PRO_5004194779" evidence="1">
    <location>
        <begin position="23"/>
        <end position="315"/>
    </location>
</feature>
<comment type="caution">
    <text evidence="3">The sequence shown here is derived from an EMBL/GenBank/DDBJ whole genome shotgun (WGS) entry which is preliminary data.</text>
</comment>
<sequence length="315" mass="33889">MRALLAVICVLTLSVASSNTFAWWGYTKAKHPILLVHGVSGWDSLGNIVDYFYGIPYALTKDGAKVCIASVSSFHSSFERAAELAPQVKQCAERFGTGKVNIMAHSQGSPTARILLNYGDYSKYIASITSINGVNKGSKVADFIRGVLPADSVAETTVASVINAVGDFVDAISSDGQDFRQDSVEALETLTTPGTAEVNAYTPWGVNTSSYCAKSGENHTIKGRNIKLFSWTGDDPTTNVFDVSDAFLAITDKVFGSEKSDGLVGVCATYFGQVIGDDYHLNHVDAINHVFGTHGWTEPKSLYRKHANRLKGKGL</sequence>
<dbReference type="SUPFAM" id="SSF53474">
    <property type="entry name" value="alpha/beta-Hydrolases"/>
    <property type="match status" value="1"/>
</dbReference>
<keyword evidence="4" id="KW-1185">Reference proteome</keyword>
<reference evidence="3 4" key="1">
    <citation type="submission" date="2006-03" db="EMBL/GenBank/DDBJ databases">
        <authorList>
            <person name="Pinhassi J."/>
            <person name="Pedros-Alio C."/>
            <person name="Ferriera S."/>
            <person name="Johnson J."/>
            <person name="Kravitz S."/>
            <person name="Halpern A."/>
            <person name="Remington K."/>
            <person name="Beeson K."/>
            <person name="Tran B."/>
            <person name="Rogers Y.-H."/>
            <person name="Friedman R."/>
            <person name="Venter J.C."/>
        </authorList>
    </citation>
    <scope>NUCLEOTIDE SEQUENCE [LARGE SCALE GENOMIC DNA]</scope>
    <source>
        <strain evidence="3 4">RED65</strain>
    </source>
</reference>
<evidence type="ECO:0000259" key="2">
    <source>
        <dbReference type="Pfam" id="PF00561"/>
    </source>
</evidence>
<dbReference type="GO" id="GO:0016740">
    <property type="term" value="F:transferase activity"/>
    <property type="evidence" value="ECO:0007669"/>
    <property type="project" value="UniProtKB-KW"/>
</dbReference>
<dbReference type="STRING" id="207949.RED65_04979"/>
<dbReference type="InterPro" id="IPR000073">
    <property type="entry name" value="AB_hydrolase_1"/>
</dbReference>
<gene>
    <name evidence="3" type="ORF">RED65_04979</name>
</gene>
<dbReference type="Pfam" id="PF00561">
    <property type="entry name" value="Abhydrolase_1"/>
    <property type="match status" value="1"/>
</dbReference>
<feature type="signal peptide" evidence="1">
    <location>
        <begin position="1"/>
        <end position="22"/>
    </location>
</feature>
<keyword evidence="1" id="KW-0732">Signal</keyword>
<evidence type="ECO:0000313" key="3">
    <source>
        <dbReference type="EMBL" id="EAT11120.1"/>
    </source>
</evidence>
<dbReference type="Gene3D" id="3.40.50.1820">
    <property type="entry name" value="alpha/beta hydrolase"/>
    <property type="match status" value="1"/>
</dbReference>
<feature type="domain" description="AB hydrolase-1" evidence="2">
    <location>
        <begin position="32"/>
        <end position="148"/>
    </location>
</feature>
<dbReference type="OrthoDB" id="2004167at2"/>
<organism evidence="3 4">
    <name type="scientific">Bermanella marisrubri</name>
    <dbReference type="NCBI Taxonomy" id="207949"/>
    <lineage>
        <taxon>Bacteria</taxon>
        <taxon>Pseudomonadati</taxon>
        <taxon>Pseudomonadota</taxon>
        <taxon>Gammaproteobacteria</taxon>
        <taxon>Oceanospirillales</taxon>
        <taxon>Oceanospirillaceae</taxon>
        <taxon>Bermanella</taxon>
    </lineage>
</organism>
<name>Q1MYT6_9GAMM</name>
<dbReference type="EMBL" id="AAQH01000023">
    <property type="protein sequence ID" value="EAT11120.1"/>
    <property type="molecule type" value="Genomic_DNA"/>
</dbReference>
<proteinExistence type="predicted"/>
<protein>
    <submittedName>
        <fullName evidence="3">Predicted acetyltransferase and Hydrolase with the alpha/beta hydrolase fold protein</fullName>
    </submittedName>
</protein>
<dbReference type="AlphaFoldDB" id="Q1MYT6"/>
<dbReference type="RefSeq" id="WP_007016722.1">
    <property type="nucleotide sequence ID" value="NZ_AAQH01000023.1"/>
</dbReference>
<accession>Q1MYT6</accession>
<dbReference type="GO" id="GO:0016787">
    <property type="term" value="F:hydrolase activity"/>
    <property type="evidence" value="ECO:0007669"/>
    <property type="project" value="UniProtKB-KW"/>
</dbReference>
<dbReference type="HOGENOM" id="CLU_062016_0_0_6"/>